<keyword evidence="4" id="KW-1185">Reference proteome</keyword>
<sequence length="827" mass="94603">MINDRKIIISVGASRKSTNWQRQEINYSDFIKKLETPVRSSETLEEYLKLPKSKQDDLKDVGGFVGGALKGVRRKAHNVESRDLITLDFDNIAAGETENVIKKVMTLGCGYVIYSTRKHADYKPRLRIILPLSRSVTADEYEPIARYMAKQIGIHMADPTTFEPERLMYWPSCSSDSTYAFRYEDKPLLSADGVLGKYEDWRDVSSWPQVPGVDIEHRRDITKQQDPTTKPGIIGAFCRTYDIYSAMEEFIPRAYDQTDDDKRFTYLQGSTTGGAIIYEDGKFLFSHHATDPCGGQLVNAWDLVRLHKFGDLDEEAAEGTPVATLPSTMAMKDLARNDVKVVDLLNRERQEESQNYFEAIEGESTEPNSEPSKEVEESELADREWRKHLTVDSKGNYEKTMANITLILESDPKFKGKIFLDEFANRGMVQLPLPWEKGDETRMWSDVDDAQLALRLEKEYGITGRDKIENALKVVAFNNRRNAVKEYILGLEWDGKERIGTLLHDYLGAEQNIYTEEILKKSLSAAIARAFSSKGVKYDTMIVFSGPQGIGKSTFLSKLGREWFSDSLYSFEGKEAAELIQGTLINEVGELSALTKSETETVKQFLSKTHDIYREAYGKRTNKYPRRCVFFGSTNSESFLKDATGSRRFWPVRVGEIPPTKDIFKDLDNEVDQIWAEAYISFLLGEELILSDEAEAIAEEMQDLYRDVDPKEGAVIEFLNKRIPKNWYDMEPREQRAFMAGSFKASEEIELVERDKVCVAEIWQVCFGGDLKYLKKRDSIELSGILTGLKGWIRNKNPRFFGKYGRQKGFERSRVIIYDPKKYKKQG</sequence>
<reference evidence="3 4" key="1">
    <citation type="submission" date="2024-03" db="EMBL/GenBank/DDBJ databases">
        <title>Human intestinal bacterial collection.</title>
        <authorList>
            <person name="Pauvert C."/>
            <person name="Hitch T.C.A."/>
            <person name="Clavel T."/>
        </authorList>
    </citation>
    <scope>NUCLEOTIDE SEQUENCE [LARGE SCALE GENOMIC DNA]</scope>
    <source>
        <strain evidence="3 4">CLA-SR-H025</strain>
    </source>
</reference>
<dbReference type="RefSeq" id="WP_349169808.1">
    <property type="nucleotide sequence ID" value="NZ_JBBMFO010000001.1"/>
</dbReference>
<gene>
    <name evidence="3" type="ORF">WMO19_00780</name>
</gene>
<feature type="compositionally biased region" description="Basic and acidic residues" evidence="1">
    <location>
        <begin position="371"/>
        <end position="381"/>
    </location>
</feature>
<dbReference type="SUPFAM" id="SSF52540">
    <property type="entry name" value="P-loop containing nucleoside triphosphate hydrolases"/>
    <property type="match status" value="1"/>
</dbReference>
<dbReference type="EMBL" id="JBBMFO010000001">
    <property type="protein sequence ID" value="MEQ2400132.1"/>
    <property type="molecule type" value="Genomic_DNA"/>
</dbReference>
<dbReference type="PANTHER" id="PTHR34985:SF1">
    <property type="entry name" value="SLR0554 PROTEIN"/>
    <property type="match status" value="1"/>
</dbReference>
<organism evidence="3 4">
    <name type="scientific">Peptoniphilus hominis</name>
    <name type="common">ex Hitch et al. 2025</name>
    <dbReference type="NCBI Taxonomy" id="3133174"/>
    <lineage>
        <taxon>Bacteria</taxon>
        <taxon>Bacillati</taxon>
        <taxon>Bacillota</taxon>
        <taxon>Tissierellia</taxon>
        <taxon>Tissierellales</taxon>
        <taxon>Peptoniphilaceae</taxon>
        <taxon>Peptoniphilus</taxon>
    </lineage>
</organism>
<evidence type="ECO:0000313" key="3">
    <source>
        <dbReference type="EMBL" id="MEQ2400132.1"/>
    </source>
</evidence>
<dbReference type="InterPro" id="IPR027417">
    <property type="entry name" value="P-loop_NTPase"/>
</dbReference>
<feature type="region of interest" description="Disordered" evidence="1">
    <location>
        <begin position="356"/>
        <end position="381"/>
    </location>
</feature>
<dbReference type="InterPro" id="IPR007936">
    <property type="entry name" value="VapE-like_dom"/>
</dbReference>
<name>A0ABV1CBC7_9FIRM</name>
<comment type="caution">
    <text evidence="3">The sequence shown here is derived from an EMBL/GenBank/DDBJ whole genome shotgun (WGS) entry which is preliminary data.</text>
</comment>
<evidence type="ECO:0000256" key="1">
    <source>
        <dbReference type="SAM" id="MobiDB-lite"/>
    </source>
</evidence>
<dbReference type="Pfam" id="PF05272">
    <property type="entry name" value="VapE-like_dom"/>
    <property type="match status" value="1"/>
</dbReference>
<proteinExistence type="predicted"/>
<protein>
    <submittedName>
        <fullName evidence="3">Virulence-associated E family protein</fullName>
    </submittedName>
</protein>
<evidence type="ECO:0000259" key="2">
    <source>
        <dbReference type="Pfam" id="PF05272"/>
    </source>
</evidence>
<accession>A0ABV1CBC7</accession>
<dbReference type="Proteomes" id="UP001447979">
    <property type="component" value="Unassembled WGS sequence"/>
</dbReference>
<dbReference type="PANTHER" id="PTHR34985">
    <property type="entry name" value="SLR0554 PROTEIN"/>
    <property type="match status" value="1"/>
</dbReference>
<feature type="domain" description="Virulence-associated protein E-like" evidence="2">
    <location>
        <begin position="490"/>
        <end position="705"/>
    </location>
</feature>
<evidence type="ECO:0000313" key="4">
    <source>
        <dbReference type="Proteomes" id="UP001447979"/>
    </source>
</evidence>